<evidence type="ECO:0000259" key="2">
    <source>
        <dbReference type="PROSITE" id="PS50943"/>
    </source>
</evidence>
<dbReference type="SMART" id="SM00530">
    <property type="entry name" value="HTH_XRE"/>
    <property type="match status" value="1"/>
</dbReference>
<feature type="domain" description="HTH cro/C1-type" evidence="2">
    <location>
        <begin position="37"/>
        <end position="71"/>
    </location>
</feature>
<dbReference type="RefSeq" id="WP_267668612.1">
    <property type="nucleotide sequence ID" value="NZ_CP113117.1"/>
</dbReference>
<accession>A0AB38X777</accession>
<dbReference type="SUPFAM" id="SSF47413">
    <property type="entry name" value="lambda repressor-like DNA-binding domains"/>
    <property type="match status" value="1"/>
</dbReference>
<gene>
    <name evidence="3" type="ORF">ORR04_05160</name>
</gene>
<dbReference type="Gene3D" id="1.10.10.2910">
    <property type="match status" value="1"/>
</dbReference>
<sequence>MKSQLSQFKGERLKQARILRMLTGTELAALVSDKKVIKQQQISYWESNKRTPDFEDIKRLSEVLRVPYYYFLKGDLQKKVETANFFRRNAAVPTRNKNSMQELIYLYDEFLRVISRHIRVPDFKDFDLIISSDEFRLIDVNEIEELSKSVRRKYNLGIGPISNMTLLMERMGIRVIFSNDDISGIDALTKVVDGQFYVIINTKGKSSVRIRFSLAHELGHVFLHSRYSESVLKSTERNKRIESEAQAFASSFLMPEEGILMDMVATNLDFLKSLKAHWLVSIQAIAMRGKQIGLLTQSGMTYVFQQISRNGWRKSEPLDDTIPIEYPTFIKTVLKYFDSEGISIGEDLYQEGLSFTLLNSLFSSIQEPENKKNTKLRLI</sequence>
<evidence type="ECO:0000313" key="3">
    <source>
        <dbReference type="EMBL" id="WAD02568.1"/>
    </source>
</evidence>
<dbReference type="PANTHER" id="PTHR43236">
    <property type="entry name" value="ANTITOXIN HIGA1"/>
    <property type="match status" value="1"/>
</dbReference>
<dbReference type="EMBL" id="CP113117">
    <property type="protein sequence ID" value="WAD02568.1"/>
    <property type="molecule type" value="Genomic_DNA"/>
</dbReference>
<dbReference type="InterPro" id="IPR001387">
    <property type="entry name" value="Cro/C1-type_HTH"/>
</dbReference>
<protein>
    <submittedName>
        <fullName evidence="3">XRE family transcriptional regulator</fullName>
    </submittedName>
</protein>
<reference evidence="3" key="1">
    <citation type="submission" date="2022-11" db="EMBL/GenBank/DDBJ databases">
        <title>Whole genome sequence of Levilactobacillus brevis SMB091.</title>
        <authorList>
            <person name="Kim J.-M."/>
            <person name="Kim O.-C."/>
            <person name="Choi Y.H."/>
            <person name="Han N.S."/>
            <person name="Hurh B."/>
        </authorList>
    </citation>
    <scope>NUCLEOTIDE SEQUENCE</scope>
    <source>
        <strain evidence="3">SMB091</strain>
    </source>
</reference>
<dbReference type="Pfam" id="PF06114">
    <property type="entry name" value="Peptidase_M78"/>
    <property type="match status" value="1"/>
</dbReference>
<dbReference type="Gene3D" id="1.10.260.40">
    <property type="entry name" value="lambda repressor-like DNA-binding domains"/>
    <property type="match status" value="1"/>
</dbReference>
<dbReference type="InterPro" id="IPR052345">
    <property type="entry name" value="Rad_response_metalloprotease"/>
</dbReference>
<dbReference type="GO" id="GO:0003677">
    <property type="term" value="F:DNA binding"/>
    <property type="evidence" value="ECO:0007669"/>
    <property type="project" value="InterPro"/>
</dbReference>
<dbReference type="PROSITE" id="PS50943">
    <property type="entry name" value="HTH_CROC1"/>
    <property type="match status" value="1"/>
</dbReference>
<evidence type="ECO:0000256" key="1">
    <source>
        <dbReference type="ARBA" id="ARBA00007227"/>
    </source>
</evidence>
<dbReference type="InterPro" id="IPR010982">
    <property type="entry name" value="Lambda_DNA-bd_dom_sf"/>
</dbReference>
<dbReference type="InterPro" id="IPR010359">
    <property type="entry name" value="IrrE_HExxH"/>
</dbReference>
<dbReference type="PANTHER" id="PTHR43236:SF1">
    <property type="entry name" value="BLL7220 PROTEIN"/>
    <property type="match status" value="1"/>
</dbReference>
<organism evidence="3 4">
    <name type="scientific">Levilactobacillus brevis</name>
    <name type="common">Lactobacillus brevis</name>
    <dbReference type="NCBI Taxonomy" id="1580"/>
    <lineage>
        <taxon>Bacteria</taxon>
        <taxon>Bacillati</taxon>
        <taxon>Bacillota</taxon>
        <taxon>Bacilli</taxon>
        <taxon>Lactobacillales</taxon>
        <taxon>Lactobacillaceae</taxon>
        <taxon>Levilactobacillus</taxon>
    </lineage>
</organism>
<dbReference type="CDD" id="cd00093">
    <property type="entry name" value="HTH_XRE"/>
    <property type="match status" value="1"/>
</dbReference>
<comment type="similarity">
    <text evidence="1">Belongs to the short-chain fatty acyl-CoA assimilation regulator (ScfR) family.</text>
</comment>
<proteinExistence type="inferred from homology"/>
<evidence type="ECO:0000313" key="4">
    <source>
        <dbReference type="Proteomes" id="UP001164768"/>
    </source>
</evidence>
<name>A0AB38X777_LEVBR</name>
<dbReference type="Pfam" id="PF01381">
    <property type="entry name" value="HTH_3"/>
    <property type="match status" value="1"/>
</dbReference>
<dbReference type="AlphaFoldDB" id="A0AB38X777"/>
<dbReference type="Proteomes" id="UP001164768">
    <property type="component" value="Chromosome"/>
</dbReference>